<dbReference type="Proteomes" id="UP000589626">
    <property type="component" value="Unassembled WGS sequence"/>
</dbReference>
<evidence type="ECO:0000256" key="2">
    <source>
        <dbReference type="ARBA" id="ARBA00001947"/>
    </source>
</evidence>
<dbReference type="AlphaFoldDB" id="A0A7W4YYV8"/>
<dbReference type="EC" id="3.4.11.2" evidence="4"/>
<comment type="cofactor">
    <cofactor evidence="2">
        <name>Zn(2+)</name>
        <dbReference type="ChEBI" id="CHEBI:29105"/>
    </cofactor>
</comment>
<dbReference type="GO" id="GO:0006508">
    <property type="term" value="P:proteolysis"/>
    <property type="evidence" value="ECO:0007669"/>
    <property type="project" value="UniProtKB-KW"/>
</dbReference>
<dbReference type="Gene3D" id="1.10.390.10">
    <property type="entry name" value="Neutral Protease Domain 2"/>
    <property type="match status" value="1"/>
</dbReference>
<dbReference type="InterPro" id="IPR045357">
    <property type="entry name" value="Aminopeptidase_N-like_N"/>
</dbReference>
<dbReference type="SUPFAM" id="SSF55486">
    <property type="entry name" value="Metalloproteases ('zincins'), catalytic domain"/>
    <property type="match status" value="1"/>
</dbReference>
<accession>A0A7W4YYV8</accession>
<dbReference type="GO" id="GO:0008270">
    <property type="term" value="F:zinc ion binding"/>
    <property type="evidence" value="ECO:0007669"/>
    <property type="project" value="InterPro"/>
</dbReference>
<comment type="catalytic activity">
    <reaction evidence="1">
        <text>Release of an N-terminal amino acid, Xaa-|-Yaa- from a peptide, amide or arylamide. Xaa is preferably Ala, but may be most amino acids including Pro (slow action). When a terminal hydrophobic residue is followed by a prolyl residue, the two may be released as an intact Xaa-Pro dipeptide.</text>
        <dbReference type="EC" id="3.4.11.2"/>
    </reaction>
</comment>
<feature type="chain" id="PRO_5030853140" description="Aminopeptidase N" evidence="13">
    <location>
        <begin position="29"/>
        <end position="487"/>
    </location>
</feature>
<evidence type="ECO:0000256" key="5">
    <source>
        <dbReference type="ARBA" id="ARBA00015611"/>
    </source>
</evidence>
<dbReference type="GO" id="GO:0016285">
    <property type="term" value="F:alanyl aminopeptidase activity"/>
    <property type="evidence" value="ECO:0007669"/>
    <property type="project" value="UniProtKB-EC"/>
</dbReference>
<feature type="domain" description="Aminopeptidase N-like N-terminal" evidence="15">
    <location>
        <begin position="162"/>
        <end position="230"/>
    </location>
</feature>
<keyword evidence="17" id="KW-1185">Reference proteome</keyword>
<evidence type="ECO:0000256" key="4">
    <source>
        <dbReference type="ARBA" id="ARBA00012564"/>
    </source>
</evidence>
<evidence type="ECO:0000256" key="6">
    <source>
        <dbReference type="ARBA" id="ARBA00022670"/>
    </source>
</evidence>
<dbReference type="SUPFAM" id="SSF63737">
    <property type="entry name" value="Leukotriene A4 hydrolase N-terminal domain"/>
    <property type="match status" value="1"/>
</dbReference>
<reference evidence="16 17" key="1">
    <citation type="submission" date="2020-08" db="EMBL/GenBank/DDBJ databases">
        <title>Sequencing the genomes of 1000 actinobacteria strains.</title>
        <authorList>
            <person name="Klenk H.-P."/>
        </authorList>
    </citation>
    <scope>NUCLEOTIDE SEQUENCE [LARGE SCALE GENOMIC DNA]</scope>
    <source>
        <strain evidence="16 17">DSM 105498</strain>
    </source>
</reference>
<dbReference type="GO" id="GO:0008237">
    <property type="term" value="F:metallopeptidase activity"/>
    <property type="evidence" value="ECO:0007669"/>
    <property type="project" value="UniProtKB-KW"/>
</dbReference>
<dbReference type="InterPro" id="IPR001930">
    <property type="entry name" value="Peptidase_M1"/>
</dbReference>
<keyword evidence="6" id="KW-0645">Protease</keyword>
<evidence type="ECO:0000256" key="1">
    <source>
        <dbReference type="ARBA" id="ARBA00000098"/>
    </source>
</evidence>
<evidence type="ECO:0000256" key="13">
    <source>
        <dbReference type="SAM" id="SignalP"/>
    </source>
</evidence>
<name>A0A7W4YYV8_9ACTN</name>
<gene>
    <name evidence="16" type="ORF">FHU40_000320</name>
</gene>
<keyword evidence="10" id="KW-0482">Metalloprotease</keyword>
<feature type="domain" description="Peptidase M1 membrane alanine aminopeptidase" evidence="14">
    <location>
        <begin position="323"/>
        <end position="471"/>
    </location>
</feature>
<dbReference type="Gene3D" id="2.60.40.1730">
    <property type="entry name" value="tricorn interacting facor f3 domain"/>
    <property type="match status" value="1"/>
</dbReference>
<evidence type="ECO:0000256" key="10">
    <source>
        <dbReference type="ARBA" id="ARBA00023049"/>
    </source>
</evidence>
<proteinExistence type="inferred from homology"/>
<dbReference type="InterPro" id="IPR014782">
    <property type="entry name" value="Peptidase_M1_dom"/>
</dbReference>
<evidence type="ECO:0000256" key="8">
    <source>
        <dbReference type="ARBA" id="ARBA00022801"/>
    </source>
</evidence>
<dbReference type="Pfam" id="PF17900">
    <property type="entry name" value="Peptidase_M1_N"/>
    <property type="match status" value="1"/>
</dbReference>
<organism evidence="16 17">
    <name type="scientific">Nocardioides soli</name>
    <dbReference type="NCBI Taxonomy" id="1036020"/>
    <lineage>
        <taxon>Bacteria</taxon>
        <taxon>Bacillati</taxon>
        <taxon>Actinomycetota</taxon>
        <taxon>Actinomycetes</taxon>
        <taxon>Propionibacteriales</taxon>
        <taxon>Nocardioidaceae</taxon>
        <taxon>Nocardioides</taxon>
    </lineage>
</organism>
<dbReference type="InterPro" id="IPR027268">
    <property type="entry name" value="Peptidase_M4/M1_CTD_sf"/>
</dbReference>
<dbReference type="RefSeq" id="WP_183590542.1">
    <property type="nucleotide sequence ID" value="NZ_JACHWR010000001.1"/>
</dbReference>
<sequence length="487" mass="52842">MLARPRSVVALLIALTLALGVGGTTATAAPVAVPGDRPPGAPGIGDPYFPLDGNGGIDVVSYDVHDRYAFRTGRLSGWTQVRLRGTAPVSSFSLDFLLPVQRVEVDGRRVRFRQRPHELVVARPLTTGETVDVRVRYAGRPAALGYDGERNWLAGPSEVVAMNQPHMAPWWFPANDHPADKASMRVSITVPSEYAVVANGRQVRRVERRGRGRGWATTTWRADEPMAPYLAFFAAGRFRFASGTSDGTPWLVAVSRGLGPSEQRGSMSLMRRTPEILSWLEGALGDYPFSTVGGLVTSLPVGFALENQTRPTYPYLGQGAGAELTVVHELAHQWFGDSVALRRWSDIWLNEGAATYFEWRWSEATAGASAATRLRSMYDAFGPGDPFWSGTVADPCPRGVGCVDRIFASFVYQRGAMAFQALRNRIGDDAFGTLLRRWVAERAGGHGTTAEFEALAEEVSGADLDGFFGAWVHTGRKPADTVANGLG</sequence>
<evidence type="ECO:0000259" key="14">
    <source>
        <dbReference type="Pfam" id="PF01433"/>
    </source>
</evidence>
<keyword evidence="9" id="KW-0862">Zinc</keyword>
<evidence type="ECO:0000256" key="3">
    <source>
        <dbReference type="ARBA" id="ARBA00010136"/>
    </source>
</evidence>
<evidence type="ECO:0000259" key="15">
    <source>
        <dbReference type="Pfam" id="PF17900"/>
    </source>
</evidence>
<keyword evidence="16" id="KW-0031">Aminopeptidase</keyword>
<dbReference type="PANTHER" id="PTHR11533">
    <property type="entry name" value="PROTEASE M1 ZINC METALLOPROTEASE"/>
    <property type="match status" value="1"/>
</dbReference>
<protein>
    <recommendedName>
        <fullName evidence="5">Aminopeptidase N</fullName>
        <ecNumber evidence="4">3.4.11.2</ecNumber>
    </recommendedName>
    <alternativeName>
        <fullName evidence="11">Alanine aminopeptidase</fullName>
    </alternativeName>
    <alternativeName>
        <fullName evidence="12">Lysyl aminopeptidase</fullName>
    </alternativeName>
</protein>
<evidence type="ECO:0000256" key="7">
    <source>
        <dbReference type="ARBA" id="ARBA00022723"/>
    </source>
</evidence>
<evidence type="ECO:0000256" key="9">
    <source>
        <dbReference type="ARBA" id="ARBA00022833"/>
    </source>
</evidence>
<keyword evidence="13" id="KW-0732">Signal</keyword>
<dbReference type="InterPro" id="IPR050344">
    <property type="entry name" value="Peptidase_M1_aminopeptidases"/>
</dbReference>
<evidence type="ECO:0000313" key="17">
    <source>
        <dbReference type="Proteomes" id="UP000589626"/>
    </source>
</evidence>
<dbReference type="PRINTS" id="PR00756">
    <property type="entry name" value="ALADIPTASE"/>
</dbReference>
<dbReference type="CDD" id="cd09603">
    <property type="entry name" value="M1_APN_like"/>
    <property type="match status" value="1"/>
</dbReference>
<comment type="similarity">
    <text evidence="3">Belongs to the peptidase M1 family.</text>
</comment>
<comment type="caution">
    <text evidence="16">The sequence shown here is derived from an EMBL/GenBank/DDBJ whole genome shotgun (WGS) entry which is preliminary data.</text>
</comment>
<keyword evidence="7" id="KW-0479">Metal-binding</keyword>
<keyword evidence="8" id="KW-0378">Hydrolase</keyword>
<dbReference type="EMBL" id="JACHWR010000001">
    <property type="protein sequence ID" value="MBB3040519.1"/>
    <property type="molecule type" value="Genomic_DNA"/>
</dbReference>
<feature type="signal peptide" evidence="13">
    <location>
        <begin position="1"/>
        <end position="28"/>
    </location>
</feature>
<evidence type="ECO:0000256" key="11">
    <source>
        <dbReference type="ARBA" id="ARBA00029811"/>
    </source>
</evidence>
<evidence type="ECO:0000256" key="12">
    <source>
        <dbReference type="ARBA" id="ARBA00031533"/>
    </source>
</evidence>
<dbReference type="InterPro" id="IPR042097">
    <property type="entry name" value="Aminopeptidase_N-like_N_sf"/>
</dbReference>
<evidence type="ECO:0000313" key="16">
    <source>
        <dbReference type="EMBL" id="MBB3040519.1"/>
    </source>
</evidence>
<dbReference type="PANTHER" id="PTHR11533:SF297">
    <property type="entry name" value="AMINOPEPTIDASE N"/>
    <property type="match status" value="1"/>
</dbReference>
<dbReference type="Pfam" id="PF01433">
    <property type="entry name" value="Peptidase_M1"/>
    <property type="match status" value="1"/>
</dbReference>